<keyword evidence="1" id="KW-0732">Signal</keyword>
<dbReference type="NCBIfam" id="TIGR00426">
    <property type="entry name" value="competence protein ComEA helix-hairpin-helix repeat region"/>
    <property type="match status" value="1"/>
</dbReference>
<dbReference type="PANTHER" id="PTHR21180">
    <property type="entry name" value="ENDONUCLEASE/EXONUCLEASE/PHOSPHATASE FAMILY DOMAIN-CONTAINING PROTEIN 1"/>
    <property type="match status" value="1"/>
</dbReference>
<proteinExistence type="predicted"/>
<sequence length="93" mass="9687">MKKLISTLILVASAWLVTPAFAETTAPAVSVNINTASAAEIAESLQGVGESKAQAIVAYREEHGQFESADALSSVTGIGAATVEKNRERISLQ</sequence>
<dbReference type="SUPFAM" id="SSF47781">
    <property type="entry name" value="RuvA domain 2-like"/>
    <property type="match status" value="1"/>
</dbReference>
<dbReference type="GO" id="GO:0015627">
    <property type="term" value="C:type II protein secretion system complex"/>
    <property type="evidence" value="ECO:0007669"/>
    <property type="project" value="TreeGrafter"/>
</dbReference>
<feature type="domain" description="Helix-hairpin-helix DNA-binding motif class 1" evidence="2">
    <location>
        <begin position="40"/>
        <end position="59"/>
    </location>
</feature>
<protein>
    <submittedName>
        <fullName evidence="3">Competence protein ComEA</fullName>
    </submittedName>
</protein>
<feature type="signal peptide" evidence="1">
    <location>
        <begin position="1"/>
        <end position="22"/>
    </location>
</feature>
<dbReference type="RefSeq" id="WP_093392115.1">
    <property type="nucleotide sequence ID" value="NZ_LT629736.1"/>
</dbReference>
<accession>A0A1H1PV27</accession>
<feature type="domain" description="Helix-hairpin-helix DNA-binding motif class 1" evidence="2">
    <location>
        <begin position="70"/>
        <end position="89"/>
    </location>
</feature>
<dbReference type="AlphaFoldDB" id="A0A1H1PV27"/>
<keyword evidence="4" id="KW-1185">Reference proteome</keyword>
<gene>
    <name evidence="3" type="ORF">SAMN05216421_0995</name>
</gene>
<dbReference type="InterPro" id="IPR010994">
    <property type="entry name" value="RuvA_2-like"/>
</dbReference>
<dbReference type="OrthoDB" id="7510573at2"/>
<dbReference type="InterPro" id="IPR004509">
    <property type="entry name" value="Competence_ComEA_HhH"/>
</dbReference>
<evidence type="ECO:0000313" key="4">
    <source>
        <dbReference type="Proteomes" id="UP000243207"/>
    </source>
</evidence>
<organism evidence="3 4">
    <name type="scientific">Halopseudomonas xinjiangensis</name>
    <dbReference type="NCBI Taxonomy" id="487184"/>
    <lineage>
        <taxon>Bacteria</taxon>
        <taxon>Pseudomonadati</taxon>
        <taxon>Pseudomonadota</taxon>
        <taxon>Gammaproteobacteria</taxon>
        <taxon>Pseudomonadales</taxon>
        <taxon>Pseudomonadaceae</taxon>
        <taxon>Halopseudomonas</taxon>
    </lineage>
</organism>
<dbReference type="GO" id="GO:0003677">
    <property type="term" value="F:DNA binding"/>
    <property type="evidence" value="ECO:0007669"/>
    <property type="project" value="InterPro"/>
</dbReference>
<dbReference type="STRING" id="487184.SAMN05216421_0995"/>
<dbReference type="Gene3D" id="1.10.150.280">
    <property type="entry name" value="AF1531-like domain"/>
    <property type="match status" value="1"/>
</dbReference>
<feature type="chain" id="PRO_5009256993" evidence="1">
    <location>
        <begin position="23"/>
        <end position="93"/>
    </location>
</feature>
<dbReference type="InterPro" id="IPR003583">
    <property type="entry name" value="Hlx-hairpin-Hlx_DNA-bd_motif"/>
</dbReference>
<dbReference type="EMBL" id="LT629736">
    <property type="protein sequence ID" value="SDS14994.1"/>
    <property type="molecule type" value="Genomic_DNA"/>
</dbReference>
<evidence type="ECO:0000256" key="1">
    <source>
        <dbReference type="SAM" id="SignalP"/>
    </source>
</evidence>
<name>A0A1H1PV27_9GAMM</name>
<dbReference type="GO" id="GO:0015628">
    <property type="term" value="P:protein secretion by the type II secretion system"/>
    <property type="evidence" value="ECO:0007669"/>
    <property type="project" value="TreeGrafter"/>
</dbReference>
<dbReference type="Proteomes" id="UP000243207">
    <property type="component" value="Chromosome I"/>
</dbReference>
<reference evidence="4" key="1">
    <citation type="submission" date="2016-10" db="EMBL/GenBank/DDBJ databases">
        <authorList>
            <person name="Varghese N."/>
            <person name="Submissions S."/>
        </authorList>
    </citation>
    <scope>NUCLEOTIDE SEQUENCE [LARGE SCALE GENOMIC DNA]</scope>
    <source>
        <strain evidence="4">NRRL B-51270</strain>
    </source>
</reference>
<dbReference type="SMART" id="SM00278">
    <property type="entry name" value="HhH1"/>
    <property type="match status" value="2"/>
</dbReference>
<dbReference type="InterPro" id="IPR051675">
    <property type="entry name" value="Endo/Exo/Phosphatase_dom_1"/>
</dbReference>
<dbReference type="PANTHER" id="PTHR21180:SF32">
    <property type="entry name" value="ENDONUCLEASE_EXONUCLEASE_PHOSPHATASE FAMILY DOMAIN-CONTAINING PROTEIN 1"/>
    <property type="match status" value="1"/>
</dbReference>
<evidence type="ECO:0000313" key="3">
    <source>
        <dbReference type="EMBL" id="SDS14994.1"/>
    </source>
</evidence>
<evidence type="ECO:0000259" key="2">
    <source>
        <dbReference type="SMART" id="SM00278"/>
    </source>
</evidence>
<dbReference type="Pfam" id="PF12836">
    <property type="entry name" value="HHH_3"/>
    <property type="match status" value="1"/>
</dbReference>
<dbReference type="GO" id="GO:0006281">
    <property type="term" value="P:DNA repair"/>
    <property type="evidence" value="ECO:0007669"/>
    <property type="project" value="InterPro"/>
</dbReference>